<evidence type="ECO:0000313" key="1">
    <source>
        <dbReference type="EMBL" id="KAI5653148.1"/>
    </source>
</evidence>
<name>A0ACB9ZZ83_CATRO</name>
<accession>A0ACB9ZZ83</accession>
<dbReference type="EMBL" id="CM044707">
    <property type="protein sequence ID" value="KAI5653148.1"/>
    <property type="molecule type" value="Genomic_DNA"/>
</dbReference>
<proteinExistence type="predicted"/>
<sequence length="215" mass="25089">MEEVSAHVHPGPLVPDVLTRNHENRCLCGIALCSARQIRGALMLLRTWAWSRILIFDPPLDWHVELDPRALLGAMWCASFVLSQLPTHVLLYRDQLDFMTSDHPIPAVCDTRLDLHPLQLKGNDHTYWATHHATHVKVMHQWRQHIMDGFLLPIEDLSSPRDDYIRWYWDITRVYIGNPAHRDTQTFGYQLAGADRRMMGCWRDHHHLRISILVS</sequence>
<dbReference type="Proteomes" id="UP001060085">
    <property type="component" value="Linkage Group LG07"/>
</dbReference>
<keyword evidence="2" id="KW-1185">Reference proteome</keyword>
<organism evidence="1 2">
    <name type="scientific">Catharanthus roseus</name>
    <name type="common">Madagascar periwinkle</name>
    <name type="synonym">Vinca rosea</name>
    <dbReference type="NCBI Taxonomy" id="4058"/>
    <lineage>
        <taxon>Eukaryota</taxon>
        <taxon>Viridiplantae</taxon>
        <taxon>Streptophyta</taxon>
        <taxon>Embryophyta</taxon>
        <taxon>Tracheophyta</taxon>
        <taxon>Spermatophyta</taxon>
        <taxon>Magnoliopsida</taxon>
        <taxon>eudicotyledons</taxon>
        <taxon>Gunneridae</taxon>
        <taxon>Pentapetalae</taxon>
        <taxon>asterids</taxon>
        <taxon>lamiids</taxon>
        <taxon>Gentianales</taxon>
        <taxon>Apocynaceae</taxon>
        <taxon>Rauvolfioideae</taxon>
        <taxon>Vinceae</taxon>
        <taxon>Catharanthinae</taxon>
        <taxon>Catharanthus</taxon>
    </lineage>
</organism>
<comment type="caution">
    <text evidence="1">The sequence shown here is derived from an EMBL/GenBank/DDBJ whole genome shotgun (WGS) entry which is preliminary data.</text>
</comment>
<evidence type="ECO:0000313" key="2">
    <source>
        <dbReference type="Proteomes" id="UP001060085"/>
    </source>
</evidence>
<protein>
    <submittedName>
        <fullName evidence="1">Uncharacterized protein</fullName>
    </submittedName>
</protein>
<reference evidence="2" key="1">
    <citation type="journal article" date="2023" name="Nat. Plants">
        <title>Single-cell RNA sequencing provides a high-resolution roadmap for understanding the multicellular compartmentation of specialized metabolism.</title>
        <authorList>
            <person name="Sun S."/>
            <person name="Shen X."/>
            <person name="Li Y."/>
            <person name="Li Y."/>
            <person name="Wang S."/>
            <person name="Li R."/>
            <person name="Zhang H."/>
            <person name="Shen G."/>
            <person name="Guo B."/>
            <person name="Wei J."/>
            <person name="Xu J."/>
            <person name="St-Pierre B."/>
            <person name="Chen S."/>
            <person name="Sun C."/>
        </authorList>
    </citation>
    <scope>NUCLEOTIDE SEQUENCE [LARGE SCALE GENOMIC DNA]</scope>
</reference>
<gene>
    <name evidence="1" type="ORF">M9H77_30335</name>
</gene>